<dbReference type="Pfam" id="PF16868">
    <property type="entry name" value="NMT1_3"/>
    <property type="match status" value="1"/>
</dbReference>
<dbReference type="SUPFAM" id="SSF53850">
    <property type="entry name" value="Periplasmic binding protein-like II"/>
    <property type="match status" value="1"/>
</dbReference>
<evidence type="ECO:0000313" key="3">
    <source>
        <dbReference type="Proteomes" id="UP000254575"/>
    </source>
</evidence>
<dbReference type="InterPro" id="IPR011852">
    <property type="entry name" value="TRAP_TAXI"/>
</dbReference>
<dbReference type="Gene3D" id="3.40.190.10">
    <property type="entry name" value="Periplasmic binding protein-like II"/>
    <property type="match status" value="2"/>
</dbReference>
<accession>A0A380N0D1</accession>
<dbReference type="OrthoDB" id="9780180at2"/>
<name>A0A380N0D1_9GAMM</name>
<evidence type="ECO:0000313" key="2">
    <source>
        <dbReference type="EMBL" id="SUO98249.1"/>
    </source>
</evidence>
<dbReference type="EMBL" id="UHIA01000004">
    <property type="protein sequence ID" value="SUO98249.1"/>
    <property type="molecule type" value="Genomic_DNA"/>
</dbReference>
<dbReference type="PANTHER" id="PTHR42941:SF1">
    <property type="entry name" value="SLL1037 PROTEIN"/>
    <property type="match status" value="1"/>
</dbReference>
<proteinExistence type="predicted"/>
<gene>
    <name evidence="2" type="ORF">NCTC10717_01991</name>
</gene>
<feature type="signal peptide" evidence="1">
    <location>
        <begin position="1"/>
        <end position="19"/>
    </location>
</feature>
<dbReference type="AlphaFoldDB" id="A0A380N0D1"/>
<dbReference type="NCBIfam" id="TIGR02122">
    <property type="entry name" value="TRAP_TAXI"/>
    <property type="match status" value="1"/>
</dbReference>
<reference evidence="2 3" key="1">
    <citation type="submission" date="2018-06" db="EMBL/GenBank/DDBJ databases">
        <authorList>
            <consortium name="Pathogen Informatics"/>
            <person name="Doyle S."/>
        </authorList>
    </citation>
    <scope>NUCLEOTIDE SEQUENCE [LARGE SCALE GENOMIC DNA]</scope>
    <source>
        <strain evidence="2 3">NCTC10717</strain>
    </source>
</reference>
<dbReference type="RefSeq" id="WP_115219100.1">
    <property type="nucleotide sequence ID" value="NZ_UHIA01000004.1"/>
</dbReference>
<keyword evidence="3" id="KW-1185">Reference proteome</keyword>
<evidence type="ECO:0000256" key="1">
    <source>
        <dbReference type="SAM" id="SignalP"/>
    </source>
</evidence>
<dbReference type="PANTHER" id="PTHR42941">
    <property type="entry name" value="SLL1037 PROTEIN"/>
    <property type="match status" value="1"/>
</dbReference>
<protein>
    <submittedName>
        <fullName evidence="2">ABC-type taurine transport system, periplasmic component</fullName>
    </submittedName>
</protein>
<organism evidence="2 3">
    <name type="scientific">Suttonella indologenes</name>
    <dbReference type="NCBI Taxonomy" id="13276"/>
    <lineage>
        <taxon>Bacteria</taxon>
        <taxon>Pseudomonadati</taxon>
        <taxon>Pseudomonadota</taxon>
        <taxon>Gammaproteobacteria</taxon>
        <taxon>Cardiobacteriales</taxon>
        <taxon>Cardiobacteriaceae</taxon>
        <taxon>Suttonella</taxon>
    </lineage>
</organism>
<keyword evidence="1" id="KW-0732">Signal</keyword>
<sequence>MKTIRLSLLALCAGTQAIAEDNQVFLIDSGYYNGLYYQTAAMISALNTQPQGALPCKAGGSCGVEGVLLVNRSSHGSTENLQRLCSGQGDSALAQSNLVYMAYQGEGAFEKAEPCKNLRALASLYTEVLQIAVPKDSGIQSLSDLPGKKVGIGANHSGTHHAVQELFGAAGLSIAEIQFQVQSVGEAAQALKNKEIDAMIFFAGIPAPAFTGLNQELPLRFLSLQGTGIDELVKRSRTYQTVAVKAGAYAGSEAFDSVKVRALWVATDKMDKDWAYQFTKNLWDSTYYPDWLKEMRIANALSVETSLEGISIPLHEGAKRYYNEIGKRF</sequence>
<dbReference type="CDD" id="cd13520">
    <property type="entry name" value="PBP2_TAXI_TRAP"/>
    <property type="match status" value="1"/>
</dbReference>
<dbReference type="Proteomes" id="UP000254575">
    <property type="component" value="Unassembled WGS sequence"/>
</dbReference>
<feature type="chain" id="PRO_5016739599" evidence="1">
    <location>
        <begin position="20"/>
        <end position="329"/>
    </location>
</feature>